<sequence>NNATTTALMTKKLNSTYPELNVSTRTVQRILKNKLHYVICRLRAVPLLKPNHIEAHFQ</sequence>
<protein>
    <submittedName>
        <fullName evidence="1">12515_t:CDS:1</fullName>
    </submittedName>
</protein>
<dbReference type="OrthoDB" id="2340156at2759"/>
<comment type="caution">
    <text evidence="1">The sequence shown here is derived from an EMBL/GenBank/DDBJ whole genome shotgun (WGS) entry which is preliminary data.</text>
</comment>
<name>A0A9W4X088_9GLOM</name>
<reference evidence="1" key="1">
    <citation type="submission" date="2022-08" db="EMBL/GenBank/DDBJ databases">
        <authorList>
            <person name="Kallberg Y."/>
            <person name="Tangrot J."/>
            <person name="Rosling A."/>
        </authorList>
    </citation>
    <scope>NUCLEOTIDE SEQUENCE</scope>
    <source>
        <strain evidence="1">Wild A</strain>
    </source>
</reference>
<dbReference type="EMBL" id="CAMKVN010003779">
    <property type="protein sequence ID" value="CAI2185567.1"/>
    <property type="molecule type" value="Genomic_DNA"/>
</dbReference>
<evidence type="ECO:0000313" key="1">
    <source>
        <dbReference type="EMBL" id="CAI2185567.1"/>
    </source>
</evidence>
<organism evidence="1 2">
    <name type="scientific">Funneliformis geosporum</name>
    <dbReference type="NCBI Taxonomy" id="1117311"/>
    <lineage>
        <taxon>Eukaryota</taxon>
        <taxon>Fungi</taxon>
        <taxon>Fungi incertae sedis</taxon>
        <taxon>Mucoromycota</taxon>
        <taxon>Glomeromycotina</taxon>
        <taxon>Glomeromycetes</taxon>
        <taxon>Glomerales</taxon>
        <taxon>Glomeraceae</taxon>
        <taxon>Funneliformis</taxon>
    </lineage>
</organism>
<proteinExistence type="predicted"/>
<accession>A0A9W4X088</accession>
<dbReference type="AlphaFoldDB" id="A0A9W4X088"/>
<evidence type="ECO:0000313" key="2">
    <source>
        <dbReference type="Proteomes" id="UP001153678"/>
    </source>
</evidence>
<keyword evidence="2" id="KW-1185">Reference proteome</keyword>
<dbReference type="Proteomes" id="UP001153678">
    <property type="component" value="Unassembled WGS sequence"/>
</dbReference>
<gene>
    <name evidence="1" type="ORF">FWILDA_LOCUS12141</name>
</gene>
<feature type="non-terminal residue" evidence="1">
    <location>
        <position position="1"/>
    </location>
</feature>